<sequence length="607" mass="69013">MRQEVKPRLMILIFFVLSSLAPSFTFGFLNTNEKIFAAREPKLAEASSSASNVKHRIKYPNDDGVELNDLSYHTKGLPLSYRFFWGVHREEQRAQTVSLAADSFLPRNEKSLMEEGSSTVILKRWQGFLFKYPNLQTVESRFNNEVLHHLRGLIGGDQLCSMNYLIDHTHNLIAANEETRTDGTKYLIKVFEAFIASENNPTHFARLKVAFSNLLRESEPDDYYQPQCMWEIHKMVASIESKFLSHPDTASSVWNPDLPPKSFIIRVLKAIFPFALDLYDPVLALETDQICLRSLDLKLEFFRIYKISSESATLESVLEIAFIEAPRAHYILTSGGKHMTARELRSASDVALKETVSGIEKALQKKEGRMKDLTSADEMTLLKALYAMSKELKDRVKIGFITSESTTSGGSRTHINLPNLCPEGTEMARSFSELIDVAQGPVNAIGTHSWRTRMKIALRAFTPERLLQLHHKEPVFRQMSVWKNLPSLPEIKNLLKQIADPKLLKPDGSINQSRNHIEILHNFLVYLAIIGFENDSSSILLEVVKSAKILARNNGIFGDLDIALTARFTARYPTLAQYLEINKPIHRSLPKFHLHFPPILQNVKDHP</sequence>
<proteinExistence type="predicted"/>
<dbReference type="RefSeq" id="XP_007406217.1">
    <property type="nucleotide sequence ID" value="XM_007406155.1"/>
</dbReference>
<dbReference type="EMBL" id="GL883094">
    <property type="protein sequence ID" value="EGG10748.1"/>
    <property type="molecule type" value="Genomic_DNA"/>
</dbReference>
<dbReference type="OrthoDB" id="10670343at2759"/>
<accession>F4RAP3</accession>
<dbReference type="InParanoid" id="F4RAP3"/>
<reference evidence="2" key="1">
    <citation type="journal article" date="2011" name="Proc. Natl. Acad. Sci. U.S.A.">
        <title>Obligate biotrophy features unraveled by the genomic analysis of rust fungi.</title>
        <authorList>
            <person name="Duplessis S."/>
            <person name="Cuomo C.A."/>
            <person name="Lin Y.-C."/>
            <person name="Aerts A."/>
            <person name="Tisserant E."/>
            <person name="Veneault-Fourrey C."/>
            <person name="Joly D.L."/>
            <person name="Hacquard S."/>
            <person name="Amselem J."/>
            <person name="Cantarel B.L."/>
            <person name="Chiu R."/>
            <person name="Coutinho P.M."/>
            <person name="Feau N."/>
            <person name="Field M."/>
            <person name="Frey P."/>
            <person name="Gelhaye E."/>
            <person name="Goldberg J."/>
            <person name="Grabherr M.G."/>
            <person name="Kodira C.D."/>
            <person name="Kohler A."/>
            <person name="Kuees U."/>
            <person name="Lindquist E.A."/>
            <person name="Lucas S.M."/>
            <person name="Mago R."/>
            <person name="Mauceli E."/>
            <person name="Morin E."/>
            <person name="Murat C."/>
            <person name="Pangilinan J.L."/>
            <person name="Park R."/>
            <person name="Pearson M."/>
            <person name="Quesneville H."/>
            <person name="Rouhier N."/>
            <person name="Sakthikumar S."/>
            <person name="Salamov A.A."/>
            <person name="Schmutz J."/>
            <person name="Selles B."/>
            <person name="Shapiro H."/>
            <person name="Tanguay P."/>
            <person name="Tuskan G.A."/>
            <person name="Henrissat B."/>
            <person name="Van de Peer Y."/>
            <person name="Rouze P."/>
            <person name="Ellis J.G."/>
            <person name="Dodds P.N."/>
            <person name="Schein J.E."/>
            <person name="Zhong S."/>
            <person name="Hamelin R.C."/>
            <person name="Grigoriev I.V."/>
            <person name="Szabo L.J."/>
            <person name="Martin F."/>
        </authorList>
    </citation>
    <scope>NUCLEOTIDE SEQUENCE [LARGE SCALE GENOMIC DNA]</scope>
    <source>
        <strain evidence="2">98AG31 / pathotype 3-4-7</strain>
    </source>
</reference>
<keyword evidence="2" id="KW-1185">Reference proteome</keyword>
<protein>
    <submittedName>
        <fullName evidence="1">Uncharacterized protein</fullName>
    </submittedName>
</protein>
<evidence type="ECO:0000313" key="2">
    <source>
        <dbReference type="Proteomes" id="UP000001072"/>
    </source>
</evidence>
<dbReference type="VEuPathDB" id="FungiDB:MELLADRAFT_60263"/>
<dbReference type="AlphaFoldDB" id="F4RAP3"/>
<name>F4RAP3_MELLP</name>
<dbReference type="HOGENOM" id="CLU_539759_0_0_1"/>
<gene>
    <name evidence="1" type="ORF">MELLADRAFT_60263</name>
</gene>
<dbReference type="KEGG" id="mlr:MELLADRAFT_60263"/>
<dbReference type="GeneID" id="18929512"/>
<evidence type="ECO:0000313" key="1">
    <source>
        <dbReference type="EMBL" id="EGG10748.1"/>
    </source>
</evidence>
<dbReference type="Proteomes" id="UP000001072">
    <property type="component" value="Unassembled WGS sequence"/>
</dbReference>
<organism evidence="2">
    <name type="scientific">Melampsora larici-populina (strain 98AG31 / pathotype 3-4-7)</name>
    <name type="common">Poplar leaf rust fungus</name>
    <dbReference type="NCBI Taxonomy" id="747676"/>
    <lineage>
        <taxon>Eukaryota</taxon>
        <taxon>Fungi</taxon>
        <taxon>Dikarya</taxon>
        <taxon>Basidiomycota</taxon>
        <taxon>Pucciniomycotina</taxon>
        <taxon>Pucciniomycetes</taxon>
        <taxon>Pucciniales</taxon>
        <taxon>Melampsoraceae</taxon>
        <taxon>Melampsora</taxon>
    </lineage>
</organism>